<dbReference type="PRINTS" id="PR00080">
    <property type="entry name" value="SDRFAMILY"/>
</dbReference>
<dbReference type="Gene3D" id="3.40.50.720">
    <property type="entry name" value="NAD(P)-binding Rossmann-like Domain"/>
    <property type="match status" value="1"/>
</dbReference>
<dbReference type="InterPro" id="IPR036291">
    <property type="entry name" value="NAD(P)-bd_dom_sf"/>
</dbReference>
<dbReference type="FunFam" id="3.40.50.720:FF:000084">
    <property type="entry name" value="Short-chain dehydrogenase reductase"/>
    <property type="match status" value="1"/>
</dbReference>
<comment type="similarity">
    <text evidence="1">Belongs to the short-chain dehydrogenases/reductases (SDR) family.</text>
</comment>
<dbReference type="InterPro" id="IPR002347">
    <property type="entry name" value="SDR_fam"/>
</dbReference>
<proteinExistence type="inferred from homology"/>
<gene>
    <name evidence="3" type="ORF">AVDCRST_MAG68-4501</name>
</gene>
<accession>A0A6J4MKB2</accession>
<keyword evidence="2 3" id="KW-0560">Oxidoreductase</keyword>
<dbReference type="SUPFAM" id="SSF51735">
    <property type="entry name" value="NAD(P)-binding Rossmann-fold domains"/>
    <property type="match status" value="1"/>
</dbReference>
<sequence>MFRDDLLAEKVVLVTGGGSGLGLSMAKRFVSLGARVAITGRSEERLRGAAGEIDPSGERVLAVPCDVRDFAQVEAMAAAVVEKWGGVDVLVNNAAGNFLAATEDLSPNAFHAVVGTVLYGTFHATLAVGRSMIERGRGGSILNIATTYAWTGSAFVIPSAAAKAGVLAMTRSLAVEWATYGIRSNAIAPGPFPTEGAWKALMPTPELEAEARARIPMKRFGEHEELTNLAAFLVSDASPYINGECVTIDGGEWLASGGEFNGFTRMPREAVKGALRGMRKGKE</sequence>
<dbReference type="PRINTS" id="PR00081">
    <property type="entry name" value="GDHRDH"/>
</dbReference>
<evidence type="ECO:0000256" key="1">
    <source>
        <dbReference type="ARBA" id="ARBA00006484"/>
    </source>
</evidence>
<dbReference type="PANTHER" id="PTHR43658">
    <property type="entry name" value="SHORT-CHAIN DEHYDROGENASE/REDUCTASE"/>
    <property type="match status" value="1"/>
</dbReference>
<organism evidence="3">
    <name type="scientific">uncultured Gemmatimonadota bacterium</name>
    <dbReference type="NCBI Taxonomy" id="203437"/>
    <lineage>
        <taxon>Bacteria</taxon>
        <taxon>Pseudomonadati</taxon>
        <taxon>Gemmatimonadota</taxon>
        <taxon>environmental samples</taxon>
    </lineage>
</organism>
<protein>
    <submittedName>
        <fullName evidence="3">2,4-dienoyl-CoA reductase, mitochondrial</fullName>
        <ecNumber evidence="3">1.3.1.34</ecNumber>
    </submittedName>
</protein>
<dbReference type="PANTHER" id="PTHR43658:SF8">
    <property type="entry name" value="17-BETA-HYDROXYSTEROID DEHYDROGENASE 14-RELATED"/>
    <property type="match status" value="1"/>
</dbReference>
<evidence type="ECO:0000256" key="2">
    <source>
        <dbReference type="ARBA" id="ARBA00023002"/>
    </source>
</evidence>
<reference evidence="3" key="1">
    <citation type="submission" date="2020-02" db="EMBL/GenBank/DDBJ databases">
        <authorList>
            <person name="Meier V. D."/>
        </authorList>
    </citation>
    <scope>NUCLEOTIDE SEQUENCE</scope>
    <source>
        <strain evidence="3">AVDCRST_MAG68</strain>
    </source>
</reference>
<evidence type="ECO:0000313" key="3">
    <source>
        <dbReference type="EMBL" id="CAA9361685.1"/>
    </source>
</evidence>
<dbReference type="CDD" id="cd05369">
    <property type="entry name" value="TER_DECR_SDR_a"/>
    <property type="match status" value="1"/>
</dbReference>
<name>A0A6J4MKB2_9BACT</name>
<dbReference type="AlphaFoldDB" id="A0A6J4MKB2"/>
<dbReference type="Pfam" id="PF13561">
    <property type="entry name" value="adh_short_C2"/>
    <property type="match status" value="1"/>
</dbReference>
<dbReference type="EC" id="1.3.1.34" evidence="3"/>
<dbReference type="GO" id="GO:0008670">
    <property type="term" value="F:2,4-dienoyl-CoA reductase (NADPH) activity"/>
    <property type="evidence" value="ECO:0007669"/>
    <property type="project" value="UniProtKB-EC"/>
</dbReference>
<dbReference type="GO" id="GO:0006635">
    <property type="term" value="P:fatty acid beta-oxidation"/>
    <property type="evidence" value="ECO:0007669"/>
    <property type="project" value="TreeGrafter"/>
</dbReference>
<dbReference type="EMBL" id="CADCTW010000205">
    <property type="protein sequence ID" value="CAA9361685.1"/>
    <property type="molecule type" value="Genomic_DNA"/>
</dbReference>